<dbReference type="Pfam" id="PF09932">
    <property type="entry name" value="DUF2164"/>
    <property type="match status" value="1"/>
</dbReference>
<dbReference type="InterPro" id="IPR018680">
    <property type="entry name" value="DUF2164"/>
</dbReference>
<organism evidence="1 2">
    <name type="scientific">Sporofaciens musculi</name>
    <dbReference type="NCBI Taxonomy" id="2681861"/>
    <lineage>
        <taxon>Bacteria</taxon>
        <taxon>Bacillati</taxon>
        <taxon>Bacillota</taxon>
        <taxon>Clostridia</taxon>
        <taxon>Lachnospirales</taxon>
        <taxon>Lachnospiraceae</taxon>
        <taxon>Sporofaciens</taxon>
    </lineage>
</organism>
<accession>A0A7X3MKV8</accession>
<reference evidence="1 2" key="1">
    <citation type="submission" date="2019-12" db="EMBL/GenBank/DDBJ databases">
        <title>Sporaefaciens musculi gen. nov., sp. nov., a novel bacterium isolated from the caecum of an obese mouse.</title>
        <authorList>
            <person name="Rasmussen T.S."/>
            <person name="Streidl T."/>
            <person name="Hitch T.C.A."/>
            <person name="Wortmann E."/>
            <person name="Deptula P."/>
            <person name="Hansen M."/>
            <person name="Nielsen D.S."/>
            <person name="Clavel T."/>
            <person name="Vogensen F.K."/>
        </authorList>
    </citation>
    <scope>NUCLEOTIDE SEQUENCE [LARGE SCALE GENOMIC DNA]</scope>
    <source>
        <strain evidence="1 2">WCA-9-b2</strain>
    </source>
</reference>
<comment type="caution">
    <text evidence="1">The sequence shown here is derived from an EMBL/GenBank/DDBJ whole genome shotgun (WGS) entry which is preliminary data.</text>
</comment>
<dbReference type="AlphaFoldDB" id="A0A7X3MKV8"/>
<sequence length="79" mass="9533">MKLSDVQKEKLKDEIKSFYLDVRGEEIGMIEQMQLLELFEEKLAPIIYNKALDDGKRWFGQMMENVESDYYTLYKEERT</sequence>
<gene>
    <name evidence="1" type="ORF">GN277_23110</name>
</gene>
<dbReference type="Proteomes" id="UP000460412">
    <property type="component" value="Unassembled WGS sequence"/>
</dbReference>
<evidence type="ECO:0000313" key="2">
    <source>
        <dbReference type="Proteomes" id="UP000460412"/>
    </source>
</evidence>
<evidence type="ECO:0000313" key="1">
    <source>
        <dbReference type="EMBL" id="MXP78140.1"/>
    </source>
</evidence>
<keyword evidence="2" id="KW-1185">Reference proteome</keyword>
<proteinExistence type="predicted"/>
<name>A0A7X3MKV8_9FIRM</name>
<protein>
    <submittedName>
        <fullName evidence="1">DUF2164 family protein</fullName>
    </submittedName>
</protein>
<dbReference type="EMBL" id="WUQX01000001">
    <property type="protein sequence ID" value="MXP78140.1"/>
    <property type="molecule type" value="Genomic_DNA"/>
</dbReference>